<dbReference type="Gene3D" id="1.25.40.10">
    <property type="entry name" value="Tetratricopeptide repeat domain"/>
    <property type="match status" value="2"/>
</dbReference>
<evidence type="ECO:0000256" key="1">
    <source>
        <dbReference type="ARBA" id="ARBA00022737"/>
    </source>
</evidence>
<dbReference type="AlphaFoldDB" id="G0U5N8"/>
<dbReference type="InterPro" id="IPR011990">
    <property type="entry name" value="TPR-like_helical_dom_sf"/>
</dbReference>
<dbReference type="SMART" id="SM00028">
    <property type="entry name" value="TPR"/>
    <property type="match status" value="3"/>
</dbReference>
<dbReference type="PANTHER" id="PTHR44314:SF1">
    <property type="entry name" value="CILIA- AND FLAGELLA-ASSOCIATED PROTEIN 70"/>
    <property type="match status" value="1"/>
</dbReference>
<proteinExistence type="predicted"/>
<dbReference type="GO" id="GO:0003341">
    <property type="term" value="P:cilium movement"/>
    <property type="evidence" value="ECO:0007669"/>
    <property type="project" value="TreeGrafter"/>
</dbReference>
<keyword evidence="1" id="KW-0677">Repeat</keyword>
<accession>G0U5N8</accession>
<evidence type="ECO:0000256" key="3">
    <source>
        <dbReference type="SAM" id="MobiDB-lite"/>
    </source>
</evidence>
<dbReference type="Pfam" id="PF13432">
    <property type="entry name" value="TPR_16"/>
    <property type="match status" value="2"/>
</dbReference>
<dbReference type="SUPFAM" id="SSF48452">
    <property type="entry name" value="TPR-like"/>
    <property type="match status" value="2"/>
</dbReference>
<dbReference type="GO" id="GO:0060271">
    <property type="term" value="P:cilium assembly"/>
    <property type="evidence" value="ECO:0007669"/>
    <property type="project" value="TreeGrafter"/>
</dbReference>
<evidence type="ECO:0008006" key="5">
    <source>
        <dbReference type="Google" id="ProtNLM"/>
    </source>
</evidence>
<dbReference type="GO" id="GO:0031514">
    <property type="term" value="C:motile cilium"/>
    <property type="evidence" value="ECO:0007669"/>
    <property type="project" value="TreeGrafter"/>
</dbReference>
<dbReference type="InterPro" id="IPR052628">
    <property type="entry name" value="CFAP70"/>
</dbReference>
<protein>
    <recommendedName>
        <fullName evidence="5">Tetratricopeptide repeat protein</fullName>
    </recommendedName>
</protein>
<reference evidence="4" key="1">
    <citation type="journal article" date="2012" name="Proc. Natl. Acad. Sci. U.S.A.">
        <title>Antigenic diversity is generated by distinct evolutionary mechanisms in African trypanosome species.</title>
        <authorList>
            <person name="Jackson A.P."/>
            <person name="Berry A."/>
            <person name="Aslett M."/>
            <person name="Allison H.C."/>
            <person name="Burton P."/>
            <person name="Vavrova-Anderson J."/>
            <person name="Brown R."/>
            <person name="Browne H."/>
            <person name="Corton N."/>
            <person name="Hauser H."/>
            <person name="Gamble J."/>
            <person name="Gilderthorp R."/>
            <person name="Marcello L."/>
            <person name="McQuillan J."/>
            <person name="Otto T.D."/>
            <person name="Quail M.A."/>
            <person name="Sanders M.J."/>
            <person name="van Tonder A."/>
            <person name="Ginger M.L."/>
            <person name="Field M.C."/>
            <person name="Barry J.D."/>
            <person name="Hertz-Fowler C."/>
            <person name="Berriman M."/>
        </authorList>
    </citation>
    <scope>NUCLEOTIDE SEQUENCE</scope>
    <source>
        <strain evidence="4">Y486</strain>
    </source>
</reference>
<dbReference type="PANTHER" id="PTHR44314">
    <property type="entry name" value="CILIA- AND FLAGELLA-ASSOCIATED PROTEIN 70"/>
    <property type="match status" value="1"/>
</dbReference>
<feature type="region of interest" description="Disordered" evidence="3">
    <location>
        <begin position="98"/>
        <end position="121"/>
    </location>
</feature>
<dbReference type="OMA" id="NPRTWAY"/>
<dbReference type="GO" id="GO:0070062">
    <property type="term" value="C:extracellular exosome"/>
    <property type="evidence" value="ECO:0007669"/>
    <property type="project" value="TreeGrafter"/>
</dbReference>
<feature type="compositionally biased region" description="Polar residues" evidence="3">
    <location>
        <begin position="108"/>
        <end position="121"/>
    </location>
</feature>
<evidence type="ECO:0000313" key="4">
    <source>
        <dbReference type="EMBL" id="CCC51189.1"/>
    </source>
</evidence>
<dbReference type="InterPro" id="IPR019734">
    <property type="entry name" value="TPR_rpt"/>
</dbReference>
<dbReference type="EMBL" id="HE573026">
    <property type="protein sequence ID" value="CCC51189.1"/>
    <property type="molecule type" value="Genomic_DNA"/>
</dbReference>
<organism evidence="4">
    <name type="scientific">Trypanosoma vivax (strain Y486)</name>
    <dbReference type="NCBI Taxonomy" id="1055687"/>
    <lineage>
        <taxon>Eukaryota</taxon>
        <taxon>Discoba</taxon>
        <taxon>Euglenozoa</taxon>
        <taxon>Kinetoplastea</taxon>
        <taxon>Metakinetoplastina</taxon>
        <taxon>Trypanosomatida</taxon>
        <taxon>Trypanosomatidae</taxon>
        <taxon>Trypanosoma</taxon>
        <taxon>Duttonella</taxon>
    </lineage>
</organism>
<evidence type="ECO:0000256" key="2">
    <source>
        <dbReference type="ARBA" id="ARBA00022803"/>
    </source>
</evidence>
<keyword evidence="2" id="KW-0802">TPR repeat</keyword>
<dbReference type="VEuPathDB" id="TriTrypDB:TvY486_1002420"/>
<sequence length="924" mass="102071">MATDNTLDGDIAIMNYIDIKLHHVHNLPPSWCSEGKSPMAFEHPFRYEVAFSLDEVNTNTFTLGRPVRYLPQYANYIENASLPPPQTDAGDILRKVREVPPSPRSSSINSKAMQSNSSKVLPESAQTDTRIVWVMTPSLEAAAAPPDEPGAKRRKKNPLASSVCDVLHPSLPSEDDPPPCIIRLPLDERLVGVLETMILTGKPLELRFSRVLKAGLPSDWEDKHEWYFRATIPISLAPLAEPGSVCMKAEVQLIPVKDPARNEDVKKKSSKRGRTGPQGLLLEDIDTEAEHPYVTCNTTATVSISVNKTLARLPSDRIHPGVLPSSLIPKRAPPREQFQDGTQQFMDLVASIAKKMVSDYMAAAAENDENVEEKIMENFQTSGQLAAYKEQLTPVVVKIARENFLPDKEATPDVIARLTNELYVHLLDCVHTTLLNMATKSKKDVETAARLTEGAADGKTPVAAHQPSVRKPDAVVSQMWLERAEEAETLHEYAHATRCHQARIASCTATEEFADICNDAAAFFVRIGETTRAEQCFREAVAHDPTHAPSLLGYGALLLTFDRFEEAAVFLHAAVDAKPSTLTWGFIVLLCDMHILTLEKGPKYDLTRARWDREGTLAMKEAIDSSMGMDSNAVCLLIAEHMLDLRHLNLANVALSRCRSGGKADLLYARLFALGDQYNDALEALQDEEGLKQYADQAAILRGDCFVGLGRNEEAIVAYKGVLCRDGVKPQRRFGASYVHLGNLLITAGRYHSALAVFTLGIEAWPCSLMWLGAGIACYRLDKVDEAEECLSESNTLNNTNPRTWAYLSLVCLRKERVEMEAVLRQAITQGLRDAALLTELGRDLARASMDKLGEGCLRKALAVEQEAGRSDSEVCCLASFYLAGVLESQFPDESQQLYTAVISHCKDEVLRGRAEEQLALLNR</sequence>
<gene>
    <name evidence="4" type="ORF">TVY486_1002420</name>
</gene>
<name>G0U5N8_TRYVY</name>